<feature type="transmembrane region" description="Helical" evidence="6">
    <location>
        <begin position="400"/>
        <end position="420"/>
    </location>
</feature>
<feature type="transmembrane region" description="Helical" evidence="6">
    <location>
        <begin position="110"/>
        <end position="131"/>
    </location>
</feature>
<evidence type="ECO:0000256" key="3">
    <source>
        <dbReference type="ARBA" id="ARBA00022692"/>
    </source>
</evidence>
<feature type="transmembrane region" description="Helical" evidence="6">
    <location>
        <begin position="250"/>
        <end position="274"/>
    </location>
</feature>
<dbReference type="InterPro" id="IPR036259">
    <property type="entry name" value="MFS_trans_sf"/>
</dbReference>
<dbReference type="PANTHER" id="PTHR23508:SF10">
    <property type="entry name" value="CARBOXYLIC ACID TRANSPORTER PROTEIN HOMOLOG"/>
    <property type="match status" value="1"/>
</dbReference>
<dbReference type="Proteomes" id="UP000462271">
    <property type="component" value="Unassembled WGS sequence"/>
</dbReference>
<dbReference type="SUPFAM" id="SSF103473">
    <property type="entry name" value="MFS general substrate transporter"/>
    <property type="match status" value="1"/>
</dbReference>
<evidence type="ECO:0000256" key="4">
    <source>
        <dbReference type="ARBA" id="ARBA00022989"/>
    </source>
</evidence>
<keyword evidence="4 6" id="KW-1133">Transmembrane helix</keyword>
<dbReference type="InterPro" id="IPR020846">
    <property type="entry name" value="MFS_dom"/>
</dbReference>
<feature type="domain" description="Major facilitator superfamily (MFS) profile" evidence="7">
    <location>
        <begin position="19"/>
        <end position="424"/>
    </location>
</feature>
<protein>
    <submittedName>
        <fullName evidence="9">MFS transporter</fullName>
    </submittedName>
</protein>
<dbReference type="CDD" id="cd17316">
    <property type="entry name" value="MFS_SV2_like"/>
    <property type="match status" value="1"/>
</dbReference>
<accession>A0A6D0DJX5</accession>
<reference evidence="10 11" key="1">
    <citation type="submission" date="2019-12" db="EMBL/GenBank/DDBJ databases">
        <title>Enteriobacteria Tanzani isolates_10432.</title>
        <authorList>
            <person name="Subbiah M."/>
            <person name="Call D."/>
        </authorList>
    </citation>
    <scope>NUCLEOTIDE SEQUENCE [LARGE SCALE GENOMIC DNA]</scope>
    <source>
        <strain evidence="9 10">10432wG7</strain>
        <strain evidence="8 11">10432wG8</strain>
    </source>
</reference>
<keyword evidence="5 6" id="KW-0472">Membrane</keyword>
<feature type="transmembrane region" description="Helical" evidence="6">
    <location>
        <begin position="20"/>
        <end position="41"/>
    </location>
</feature>
<dbReference type="EMBL" id="WTML01000197">
    <property type="protein sequence ID" value="MWL00304.1"/>
    <property type="molecule type" value="Genomic_DNA"/>
</dbReference>
<dbReference type="RefSeq" id="WP_089574565.1">
    <property type="nucleotide sequence ID" value="NZ_JAAFBO010000016.1"/>
</dbReference>
<evidence type="ECO:0000256" key="6">
    <source>
        <dbReference type="SAM" id="Phobius"/>
    </source>
</evidence>
<feature type="transmembrane region" description="Helical" evidence="6">
    <location>
        <begin position="53"/>
        <end position="73"/>
    </location>
</feature>
<dbReference type="Gene3D" id="1.20.1250.20">
    <property type="entry name" value="MFS general substrate transporter like domains"/>
    <property type="match status" value="1"/>
</dbReference>
<dbReference type="InterPro" id="IPR005829">
    <property type="entry name" value="Sugar_transporter_CS"/>
</dbReference>
<keyword evidence="3 6" id="KW-0812">Transmembrane</keyword>
<evidence type="ECO:0000313" key="8">
    <source>
        <dbReference type="EMBL" id="MWL00304.1"/>
    </source>
</evidence>
<dbReference type="Pfam" id="PF00083">
    <property type="entry name" value="Sugar_tr"/>
    <property type="match status" value="1"/>
</dbReference>
<feature type="transmembrane region" description="Helical" evidence="6">
    <location>
        <begin position="370"/>
        <end position="393"/>
    </location>
</feature>
<dbReference type="GO" id="GO:0046943">
    <property type="term" value="F:carboxylic acid transmembrane transporter activity"/>
    <property type="evidence" value="ECO:0007669"/>
    <property type="project" value="TreeGrafter"/>
</dbReference>
<dbReference type="GO" id="GO:0005886">
    <property type="term" value="C:plasma membrane"/>
    <property type="evidence" value="ECO:0007669"/>
    <property type="project" value="UniProtKB-SubCell"/>
</dbReference>
<evidence type="ECO:0000256" key="1">
    <source>
        <dbReference type="ARBA" id="ARBA00004429"/>
    </source>
</evidence>
<proteinExistence type="predicted"/>
<feature type="transmembrane region" description="Helical" evidence="6">
    <location>
        <begin position="286"/>
        <end position="305"/>
    </location>
</feature>
<dbReference type="PROSITE" id="PS00217">
    <property type="entry name" value="SUGAR_TRANSPORT_2"/>
    <property type="match status" value="1"/>
</dbReference>
<feature type="transmembrane region" description="Helical" evidence="6">
    <location>
        <begin position="317"/>
        <end position="350"/>
    </location>
</feature>
<dbReference type="EMBL" id="WTMQ01000009">
    <property type="protein sequence ID" value="MWL05921.1"/>
    <property type="molecule type" value="Genomic_DNA"/>
</dbReference>
<dbReference type="InterPro" id="IPR005828">
    <property type="entry name" value="MFS_sugar_transport-like"/>
</dbReference>
<name>A0A6D0DJX5_ECOLX</name>
<dbReference type="PROSITE" id="PS50850">
    <property type="entry name" value="MFS"/>
    <property type="match status" value="1"/>
</dbReference>
<evidence type="ECO:0000313" key="9">
    <source>
        <dbReference type="EMBL" id="MWL05921.1"/>
    </source>
</evidence>
<feature type="transmembrane region" description="Helical" evidence="6">
    <location>
        <begin position="143"/>
        <end position="166"/>
    </location>
</feature>
<evidence type="ECO:0000256" key="5">
    <source>
        <dbReference type="ARBA" id="ARBA00023136"/>
    </source>
</evidence>
<gene>
    <name evidence="9" type="ORF">GQM13_21125</name>
    <name evidence="8" type="ORF">GQM21_24625</name>
</gene>
<sequence length="429" mass="47218">MNYKTTLDASPLTPFHLRLVLLVFSAHMIDGYALGVIGYVIDYYETQQNISPVVQGLLGSSALPGLFLGSMILGRMADKYGRNTLFIVSFVIIFIASLLQFFFYSIPGIILLRFILGVGIGGDYAVGLTLLAEFLPKKQRGVLLGLFSPVWTVGYVIAIASARYFVTTPDLGIVRLLLAFPAGPALLILLFRLGIPESPVWLLSRERISDARKVLAQYFPRTEIVLSEGNIRHTHPSSGLFSAQIWRSTLFASLFFICIVLPYFAIYTFLPFFLEKMPVLTFMQRGISMEVFLLFGALFGLWLTRQFPRRQFTLVSFGVLGLCLITLVVADSALVISLSFALFTLLISAISNLTGVYLPECFPTALRSSGVGFATAMSRIGAALGTFLLPIIVESYGMEVCLLLLSAVLLIGLAATWFWAPRGNAHSLE</sequence>
<dbReference type="PANTHER" id="PTHR23508">
    <property type="entry name" value="CARBOXYLIC ACID TRANSPORTER PROTEIN HOMOLOG"/>
    <property type="match status" value="1"/>
</dbReference>
<feature type="transmembrane region" description="Helical" evidence="6">
    <location>
        <begin position="172"/>
        <end position="195"/>
    </location>
</feature>
<comment type="subcellular location">
    <subcellularLocation>
        <location evidence="1">Cell inner membrane</location>
        <topology evidence="1">Multi-pass membrane protein</topology>
    </subcellularLocation>
</comment>
<organism evidence="9 10">
    <name type="scientific">Escherichia coli</name>
    <dbReference type="NCBI Taxonomy" id="562"/>
    <lineage>
        <taxon>Bacteria</taxon>
        <taxon>Pseudomonadati</taxon>
        <taxon>Pseudomonadota</taxon>
        <taxon>Gammaproteobacteria</taxon>
        <taxon>Enterobacterales</taxon>
        <taxon>Enterobacteriaceae</taxon>
        <taxon>Escherichia</taxon>
    </lineage>
</organism>
<evidence type="ECO:0000259" key="7">
    <source>
        <dbReference type="PROSITE" id="PS50850"/>
    </source>
</evidence>
<feature type="transmembrane region" description="Helical" evidence="6">
    <location>
        <begin position="85"/>
        <end position="104"/>
    </location>
</feature>
<keyword evidence="2" id="KW-1003">Cell membrane</keyword>
<comment type="caution">
    <text evidence="9">The sequence shown here is derived from an EMBL/GenBank/DDBJ whole genome shotgun (WGS) entry which is preliminary data.</text>
</comment>
<evidence type="ECO:0000313" key="10">
    <source>
        <dbReference type="Proteomes" id="UP000430081"/>
    </source>
</evidence>
<dbReference type="Proteomes" id="UP000430081">
    <property type="component" value="Unassembled WGS sequence"/>
</dbReference>
<evidence type="ECO:0000313" key="11">
    <source>
        <dbReference type="Proteomes" id="UP000462271"/>
    </source>
</evidence>
<evidence type="ECO:0000256" key="2">
    <source>
        <dbReference type="ARBA" id="ARBA00022475"/>
    </source>
</evidence>
<dbReference type="AlphaFoldDB" id="A0A6D0DJX5"/>